<feature type="compositionally biased region" description="Low complexity" evidence="2">
    <location>
        <begin position="1"/>
        <end position="16"/>
    </location>
</feature>
<dbReference type="PANTHER" id="PTHR12993">
    <property type="entry name" value="N-ACETYLGLUCOSAMINYL-PHOSPHATIDYLINOSITOL DE-N-ACETYLASE-RELATED"/>
    <property type="match status" value="1"/>
</dbReference>
<evidence type="ECO:0000313" key="4">
    <source>
        <dbReference type="Proteomes" id="UP000632535"/>
    </source>
</evidence>
<accession>A0ABQ2BDI9</accession>
<dbReference type="SUPFAM" id="SSF102588">
    <property type="entry name" value="LmbE-like"/>
    <property type="match status" value="1"/>
</dbReference>
<sequence>MAVMTTPTTPSTPTTPGDGDPQGPEALRPLDEDWATALAVVAHPDDMEFGAAAAVARWTGQGKQVAYVMVTSGEAGIDGMHPDEARRVREAEQVASARAVGVAEVEFLGFPDGLLEYGLPLRRAVAGAIRRHRPEVVITGNYRETFPGGMLNQADHMATGRAVVDAVRDAGNRWVFTDQLEAEGLEPWGGVRQVWVSGSPDAAHAVDVTATFDAGVASLRAHAAYLDGLGWDGFDPAEFLGGMTTATGEAFGTRHATAFEVLRMGWDD</sequence>
<dbReference type="InterPro" id="IPR024078">
    <property type="entry name" value="LmbE-like_dom_sf"/>
</dbReference>
<protein>
    <submittedName>
        <fullName evidence="3">GlcNAc-PI de-N-acetylase</fullName>
    </submittedName>
</protein>
<keyword evidence="1" id="KW-0862">Zinc</keyword>
<name>A0ABQ2BDI9_9MICO</name>
<proteinExistence type="predicted"/>
<organism evidence="3 4">
    <name type="scientific">Isoptericola cucumis</name>
    <dbReference type="NCBI Taxonomy" id="1776856"/>
    <lineage>
        <taxon>Bacteria</taxon>
        <taxon>Bacillati</taxon>
        <taxon>Actinomycetota</taxon>
        <taxon>Actinomycetes</taxon>
        <taxon>Micrococcales</taxon>
        <taxon>Promicromonosporaceae</taxon>
        <taxon>Isoptericola</taxon>
    </lineage>
</organism>
<evidence type="ECO:0000313" key="3">
    <source>
        <dbReference type="EMBL" id="GGI11307.1"/>
    </source>
</evidence>
<gene>
    <name evidence="3" type="ORF">GCM10007368_35550</name>
</gene>
<evidence type="ECO:0000256" key="2">
    <source>
        <dbReference type="SAM" id="MobiDB-lite"/>
    </source>
</evidence>
<dbReference type="Pfam" id="PF02585">
    <property type="entry name" value="PIG-L"/>
    <property type="match status" value="1"/>
</dbReference>
<comment type="caution">
    <text evidence="3">The sequence shown here is derived from an EMBL/GenBank/DDBJ whole genome shotgun (WGS) entry which is preliminary data.</text>
</comment>
<dbReference type="InterPro" id="IPR003737">
    <property type="entry name" value="GlcNAc_PI_deacetylase-related"/>
</dbReference>
<dbReference type="EMBL" id="BMDG01000014">
    <property type="protein sequence ID" value="GGI11307.1"/>
    <property type="molecule type" value="Genomic_DNA"/>
</dbReference>
<dbReference type="Proteomes" id="UP000632535">
    <property type="component" value="Unassembled WGS sequence"/>
</dbReference>
<feature type="region of interest" description="Disordered" evidence="2">
    <location>
        <begin position="1"/>
        <end position="28"/>
    </location>
</feature>
<evidence type="ECO:0000256" key="1">
    <source>
        <dbReference type="ARBA" id="ARBA00022833"/>
    </source>
</evidence>
<reference evidence="4" key="1">
    <citation type="journal article" date="2019" name="Int. J. Syst. Evol. Microbiol.">
        <title>The Global Catalogue of Microorganisms (GCM) 10K type strain sequencing project: providing services to taxonomists for standard genome sequencing and annotation.</title>
        <authorList>
            <consortium name="The Broad Institute Genomics Platform"/>
            <consortium name="The Broad Institute Genome Sequencing Center for Infectious Disease"/>
            <person name="Wu L."/>
            <person name="Ma J."/>
        </authorList>
    </citation>
    <scope>NUCLEOTIDE SEQUENCE [LARGE SCALE GENOMIC DNA]</scope>
    <source>
        <strain evidence="4">CCM 8653</strain>
    </source>
</reference>
<keyword evidence="4" id="KW-1185">Reference proteome</keyword>
<dbReference type="Gene3D" id="3.40.50.10320">
    <property type="entry name" value="LmbE-like"/>
    <property type="match status" value="1"/>
</dbReference>
<dbReference type="PANTHER" id="PTHR12993:SF28">
    <property type="entry name" value="LMBE FAMILY PROTEIN"/>
    <property type="match status" value="1"/>
</dbReference>